<dbReference type="Gene3D" id="2.60.40.3610">
    <property type="match status" value="1"/>
</dbReference>
<dbReference type="InterPro" id="IPR025970">
    <property type="entry name" value="SusE"/>
</dbReference>
<sequence>MKNFKYILILLLAVSLFSCEDDDILKLNESEYVPASNIAGFGETLAISKAIKAETIQVSYTPASYGIDIVVTDTLQFSTTADFSKPVSFDIGASENTFSFTVGAINELLTESLELTVDVETTVYARIMTNSLDGVETQYSSVVNFKTTPYLDILFAPNTFYLFGDGVGRVAQNNKLKLNKVWGEDDAWMIVWMEASGSFKLCSDENYKGVIGRIGDSVNGEYTLGTNTGTPEDRGEDIPVPGTAGYYTVGVNLATNKLMIEPANVYVCGPTIGDVWPTSSVTEENKFKLDADNKKMYLTKSYSAGELRLHVTHPYISASDWWHAEFIFLNGKIEYRADGDDQERLNINAGEQTIELDFINQTGKIE</sequence>
<dbReference type="AlphaFoldDB" id="A0A4Q7V897"/>
<dbReference type="Proteomes" id="UP000293562">
    <property type="component" value="Unassembled WGS sequence"/>
</dbReference>
<dbReference type="Pfam" id="PF16411">
    <property type="entry name" value="SusF_SusE"/>
    <property type="match status" value="1"/>
</dbReference>
<accession>A0A4Q7V897</accession>
<dbReference type="OrthoDB" id="1100554at2"/>
<name>A0A4Q7V897_9BACT</name>
<comment type="caution">
    <text evidence="4">The sequence shown here is derived from an EMBL/GenBank/DDBJ whole genome shotgun (WGS) entry which is preliminary data.</text>
</comment>
<keyword evidence="1" id="KW-0732">Signal</keyword>
<dbReference type="InterPro" id="IPR032187">
    <property type="entry name" value="SusF/SusE-like_C"/>
</dbReference>
<protein>
    <submittedName>
        <fullName evidence="4">SusE-like outer membrane protein</fullName>
    </submittedName>
</protein>
<evidence type="ECO:0000259" key="3">
    <source>
        <dbReference type="Pfam" id="PF16411"/>
    </source>
</evidence>
<evidence type="ECO:0000313" key="4">
    <source>
        <dbReference type="EMBL" id="RZT91847.1"/>
    </source>
</evidence>
<reference evidence="4 5" key="1">
    <citation type="submission" date="2019-02" db="EMBL/GenBank/DDBJ databases">
        <title>Genomic Encyclopedia of Type Strains, Phase IV (KMG-IV): sequencing the most valuable type-strain genomes for metagenomic binning, comparative biology and taxonomic classification.</title>
        <authorList>
            <person name="Goeker M."/>
        </authorList>
    </citation>
    <scope>NUCLEOTIDE SEQUENCE [LARGE SCALE GENOMIC DNA]</scope>
    <source>
        <strain evidence="4 5">DSM 28825</strain>
    </source>
</reference>
<dbReference type="GO" id="GO:0019867">
    <property type="term" value="C:outer membrane"/>
    <property type="evidence" value="ECO:0007669"/>
    <property type="project" value="InterPro"/>
</dbReference>
<keyword evidence="5" id="KW-1185">Reference proteome</keyword>
<dbReference type="Gene3D" id="2.60.40.3620">
    <property type="match status" value="1"/>
</dbReference>
<proteinExistence type="predicted"/>
<evidence type="ECO:0000259" key="2">
    <source>
        <dbReference type="Pfam" id="PF14292"/>
    </source>
</evidence>
<dbReference type="Pfam" id="PF14292">
    <property type="entry name" value="SusE"/>
    <property type="match status" value="1"/>
</dbReference>
<gene>
    <name evidence="4" type="ORF">EV201_3065</name>
</gene>
<evidence type="ECO:0000256" key="1">
    <source>
        <dbReference type="SAM" id="SignalP"/>
    </source>
</evidence>
<evidence type="ECO:0000313" key="5">
    <source>
        <dbReference type="Proteomes" id="UP000293562"/>
    </source>
</evidence>
<organism evidence="4 5">
    <name type="scientific">Ancylomarina subtilis</name>
    <dbReference type="NCBI Taxonomy" id="1639035"/>
    <lineage>
        <taxon>Bacteria</taxon>
        <taxon>Pseudomonadati</taxon>
        <taxon>Bacteroidota</taxon>
        <taxon>Bacteroidia</taxon>
        <taxon>Marinilabiliales</taxon>
        <taxon>Marinifilaceae</taxon>
        <taxon>Ancylomarina</taxon>
    </lineage>
</organism>
<feature type="domain" description="SusE outer membrane protein" evidence="2">
    <location>
        <begin position="41"/>
        <end position="127"/>
    </location>
</feature>
<feature type="domain" description="Outer membrane protein SusF/SusE-like C-terminal" evidence="3">
    <location>
        <begin position="264"/>
        <end position="364"/>
    </location>
</feature>
<dbReference type="RefSeq" id="WP_130308415.1">
    <property type="nucleotide sequence ID" value="NZ_SHKN01000004.1"/>
</dbReference>
<dbReference type="PROSITE" id="PS51257">
    <property type="entry name" value="PROKAR_LIPOPROTEIN"/>
    <property type="match status" value="1"/>
</dbReference>
<feature type="signal peptide" evidence="1">
    <location>
        <begin position="1"/>
        <end position="20"/>
    </location>
</feature>
<dbReference type="GO" id="GO:2001070">
    <property type="term" value="F:starch binding"/>
    <property type="evidence" value="ECO:0007669"/>
    <property type="project" value="InterPro"/>
</dbReference>
<feature type="chain" id="PRO_5020275622" evidence="1">
    <location>
        <begin position="21"/>
        <end position="366"/>
    </location>
</feature>
<dbReference type="EMBL" id="SHKN01000004">
    <property type="protein sequence ID" value="RZT91847.1"/>
    <property type="molecule type" value="Genomic_DNA"/>
</dbReference>